<sequence length="150" mass="17661">MDLLSGFEDNERNNLVSKLKWSLSNLKQFPRAWFEKFTKILKGHGFTQGQIDHTLFFRHSLNGKITILIVYVDDIILTRNDLEEMESLKGDMAREFEIKDLRPLRYFLGMEVARSKRSIVVSQRKYTLDLLKEIDMLDCKLVDTPMDHAH</sequence>
<evidence type="ECO:0000259" key="1">
    <source>
        <dbReference type="Pfam" id="PF07727"/>
    </source>
</evidence>
<accession>A0ABY9E346</accession>
<reference evidence="2 3" key="1">
    <citation type="journal article" date="2023" name="Hortic Res">
        <title>The complete reference genome for grapevine (Vitis vinifera L.) genetics and breeding.</title>
        <authorList>
            <person name="Shi X."/>
            <person name="Cao S."/>
            <person name="Wang X."/>
            <person name="Huang S."/>
            <person name="Wang Y."/>
            <person name="Liu Z."/>
            <person name="Liu W."/>
            <person name="Leng X."/>
            <person name="Peng Y."/>
            <person name="Wang N."/>
            <person name="Wang Y."/>
            <person name="Ma Z."/>
            <person name="Xu X."/>
            <person name="Zhang F."/>
            <person name="Xue H."/>
            <person name="Zhong H."/>
            <person name="Wang Y."/>
            <person name="Zhang K."/>
            <person name="Velt A."/>
            <person name="Avia K."/>
            <person name="Holtgrawe D."/>
            <person name="Grimplet J."/>
            <person name="Matus J.T."/>
            <person name="Ware D."/>
            <person name="Wu X."/>
            <person name="Wang H."/>
            <person name="Liu C."/>
            <person name="Fang Y."/>
            <person name="Rustenholz C."/>
            <person name="Cheng Z."/>
            <person name="Xiao H."/>
            <person name="Zhou Y."/>
        </authorList>
    </citation>
    <scope>NUCLEOTIDE SEQUENCE [LARGE SCALE GENOMIC DNA]</scope>
    <source>
        <strain evidence="3">cv. Pinot noir / PN40024</strain>
        <tissue evidence="2">Leaf</tissue>
    </source>
</reference>
<dbReference type="SUPFAM" id="SSF56672">
    <property type="entry name" value="DNA/RNA polymerases"/>
    <property type="match status" value="1"/>
</dbReference>
<feature type="domain" description="Reverse transcriptase Ty1/copia-type" evidence="1">
    <location>
        <begin position="5"/>
        <end position="146"/>
    </location>
</feature>
<gene>
    <name evidence="2" type="ORF">VitviT2T_030512</name>
</gene>
<dbReference type="InterPro" id="IPR013103">
    <property type="entry name" value="RVT_2"/>
</dbReference>
<keyword evidence="3" id="KW-1185">Reference proteome</keyword>
<dbReference type="Pfam" id="PF07727">
    <property type="entry name" value="RVT_2"/>
    <property type="match status" value="1"/>
</dbReference>
<dbReference type="Proteomes" id="UP001227230">
    <property type="component" value="Chromosome 19"/>
</dbReference>
<protein>
    <recommendedName>
        <fullName evidence="1">Reverse transcriptase Ty1/copia-type domain-containing protein</fullName>
    </recommendedName>
</protein>
<dbReference type="EMBL" id="CP126666">
    <property type="protein sequence ID" value="WKA13185.1"/>
    <property type="molecule type" value="Genomic_DNA"/>
</dbReference>
<evidence type="ECO:0000313" key="2">
    <source>
        <dbReference type="EMBL" id="WKA13185.1"/>
    </source>
</evidence>
<dbReference type="InterPro" id="IPR043502">
    <property type="entry name" value="DNA/RNA_pol_sf"/>
</dbReference>
<name>A0ABY9E346_VITVI</name>
<proteinExistence type="predicted"/>
<evidence type="ECO:0000313" key="3">
    <source>
        <dbReference type="Proteomes" id="UP001227230"/>
    </source>
</evidence>
<organism evidence="2 3">
    <name type="scientific">Vitis vinifera</name>
    <name type="common">Grape</name>
    <dbReference type="NCBI Taxonomy" id="29760"/>
    <lineage>
        <taxon>Eukaryota</taxon>
        <taxon>Viridiplantae</taxon>
        <taxon>Streptophyta</taxon>
        <taxon>Embryophyta</taxon>
        <taxon>Tracheophyta</taxon>
        <taxon>Spermatophyta</taxon>
        <taxon>Magnoliopsida</taxon>
        <taxon>eudicotyledons</taxon>
        <taxon>Gunneridae</taxon>
        <taxon>Pentapetalae</taxon>
        <taxon>rosids</taxon>
        <taxon>Vitales</taxon>
        <taxon>Vitaceae</taxon>
        <taxon>Viteae</taxon>
        <taxon>Vitis</taxon>
    </lineage>
</organism>